<name>A0A9D1DI14_9FIRM</name>
<dbReference type="EMBL" id="DVHE01000055">
    <property type="protein sequence ID" value="HIR50968.1"/>
    <property type="molecule type" value="Genomic_DNA"/>
</dbReference>
<gene>
    <name evidence="1" type="ORF">IAA53_06760</name>
</gene>
<reference evidence="1" key="2">
    <citation type="journal article" date="2021" name="PeerJ">
        <title>Extensive microbial diversity within the chicken gut microbiome revealed by metagenomics and culture.</title>
        <authorList>
            <person name="Gilroy R."/>
            <person name="Ravi A."/>
            <person name="Getino M."/>
            <person name="Pursley I."/>
            <person name="Horton D.L."/>
            <person name="Alikhan N.F."/>
            <person name="Baker D."/>
            <person name="Gharbi K."/>
            <person name="Hall N."/>
            <person name="Watson M."/>
            <person name="Adriaenssens E.M."/>
            <person name="Foster-Nyarko E."/>
            <person name="Jarju S."/>
            <person name="Secka A."/>
            <person name="Antonio M."/>
            <person name="Oren A."/>
            <person name="Chaudhuri R.R."/>
            <person name="La Ragione R."/>
            <person name="Hildebrand F."/>
            <person name="Pallen M.J."/>
        </authorList>
    </citation>
    <scope>NUCLEOTIDE SEQUENCE</scope>
    <source>
        <strain evidence="1">ChiBcec15-4380</strain>
    </source>
</reference>
<dbReference type="Proteomes" id="UP000824239">
    <property type="component" value="Unassembled WGS sequence"/>
</dbReference>
<comment type="caution">
    <text evidence="1">The sequence shown here is derived from an EMBL/GenBank/DDBJ whole genome shotgun (WGS) entry which is preliminary data.</text>
</comment>
<accession>A0A9D1DI14</accession>
<organism evidence="1 2">
    <name type="scientific">Candidatus Avoscillospira avicola</name>
    <dbReference type="NCBI Taxonomy" id="2840706"/>
    <lineage>
        <taxon>Bacteria</taxon>
        <taxon>Bacillati</taxon>
        <taxon>Bacillota</taxon>
        <taxon>Clostridia</taxon>
        <taxon>Eubacteriales</taxon>
        <taxon>Oscillospiraceae</taxon>
        <taxon>Oscillospiraceae incertae sedis</taxon>
        <taxon>Candidatus Avoscillospira</taxon>
    </lineage>
</organism>
<sequence length="88" mass="9941">MVTTKHFHNIEELQQVQYLATQCPQDVGLHSEDGSVIVDAKSFIGLFALDFSKPVMVVSEDLAFHKKIADIGETLEFMPESLKDQIYK</sequence>
<reference evidence="1" key="1">
    <citation type="submission" date="2020-10" db="EMBL/GenBank/DDBJ databases">
        <authorList>
            <person name="Gilroy R."/>
        </authorList>
    </citation>
    <scope>NUCLEOTIDE SEQUENCE</scope>
    <source>
        <strain evidence="1">ChiBcec15-4380</strain>
    </source>
</reference>
<proteinExistence type="predicted"/>
<evidence type="ECO:0000313" key="2">
    <source>
        <dbReference type="Proteomes" id="UP000824239"/>
    </source>
</evidence>
<dbReference type="AlphaFoldDB" id="A0A9D1DI14"/>
<protein>
    <submittedName>
        <fullName evidence="1">Uncharacterized protein</fullName>
    </submittedName>
</protein>
<evidence type="ECO:0000313" key="1">
    <source>
        <dbReference type="EMBL" id="HIR50968.1"/>
    </source>
</evidence>